<keyword evidence="14" id="KW-1185">Reference proteome</keyword>
<dbReference type="PRINTS" id="PR00730">
    <property type="entry name" value="THERMOLYSIN"/>
</dbReference>
<feature type="domain" description="Secretion system C-terminal sorting" evidence="12">
    <location>
        <begin position="948"/>
        <end position="1022"/>
    </location>
</feature>
<dbReference type="CDD" id="cd09597">
    <property type="entry name" value="M4_TLP"/>
    <property type="match status" value="1"/>
</dbReference>
<evidence type="ECO:0000313" key="13">
    <source>
        <dbReference type="EMBL" id="PSR56402.1"/>
    </source>
</evidence>
<dbReference type="Pfam" id="PF07504">
    <property type="entry name" value="FTP"/>
    <property type="match status" value="1"/>
</dbReference>
<dbReference type="Gene3D" id="3.10.450.490">
    <property type="match status" value="1"/>
</dbReference>
<proteinExistence type="inferred from homology"/>
<dbReference type="Gene3D" id="1.10.390.10">
    <property type="entry name" value="Neutral Protease Domain 2"/>
    <property type="match status" value="1"/>
</dbReference>
<dbReference type="SUPFAM" id="SSF55486">
    <property type="entry name" value="Metalloproteases ('zincins'), catalytic domain"/>
    <property type="match status" value="1"/>
</dbReference>
<keyword evidence="3" id="KW-0479">Metal-binding</keyword>
<evidence type="ECO:0000256" key="1">
    <source>
        <dbReference type="ARBA" id="ARBA00009388"/>
    </source>
</evidence>
<dbReference type="Gene3D" id="3.10.170.10">
    <property type="match status" value="1"/>
</dbReference>
<dbReference type="EMBL" id="PYFT01000001">
    <property type="protein sequence ID" value="PSR56402.1"/>
    <property type="molecule type" value="Genomic_DNA"/>
</dbReference>
<reference evidence="13 14" key="1">
    <citation type="submission" date="2018-03" db="EMBL/GenBank/DDBJ databases">
        <title>Adhaeribacter sp. HMF7605 Genome sequencing and assembly.</title>
        <authorList>
            <person name="Kang H."/>
            <person name="Kang J."/>
            <person name="Cha I."/>
            <person name="Kim H."/>
            <person name="Joh K."/>
        </authorList>
    </citation>
    <scope>NUCLEOTIDE SEQUENCE [LARGE SCALE GENOMIC DNA]</scope>
    <source>
        <strain evidence="13 14">HMF7605</strain>
    </source>
</reference>
<feature type="domain" description="FTP" evidence="11">
    <location>
        <begin position="111"/>
        <end position="155"/>
    </location>
</feature>
<dbReference type="GO" id="GO:0006508">
    <property type="term" value="P:proteolysis"/>
    <property type="evidence" value="ECO:0007669"/>
    <property type="project" value="UniProtKB-KW"/>
</dbReference>
<dbReference type="GO" id="GO:0004222">
    <property type="term" value="F:metalloendopeptidase activity"/>
    <property type="evidence" value="ECO:0007669"/>
    <property type="project" value="InterPro"/>
</dbReference>
<keyword evidence="7" id="KW-0482">Metalloprotease</keyword>
<evidence type="ECO:0000259" key="10">
    <source>
        <dbReference type="Pfam" id="PF02868"/>
    </source>
</evidence>
<dbReference type="InterPro" id="IPR026444">
    <property type="entry name" value="Secre_tail"/>
</dbReference>
<dbReference type="NCBIfam" id="TIGR04183">
    <property type="entry name" value="Por_Secre_tail"/>
    <property type="match status" value="1"/>
</dbReference>
<dbReference type="Proteomes" id="UP000240357">
    <property type="component" value="Unassembled WGS sequence"/>
</dbReference>
<keyword evidence="4" id="KW-0732">Signal</keyword>
<dbReference type="PANTHER" id="PTHR33794:SF1">
    <property type="entry name" value="BACILLOLYSIN"/>
    <property type="match status" value="1"/>
</dbReference>
<evidence type="ECO:0000259" key="11">
    <source>
        <dbReference type="Pfam" id="PF07504"/>
    </source>
</evidence>
<evidence type="ECO:0000256" key="6">
    <source>
        <dbReference type="ARBA" id="ARBA00022833"/>
    </source>
</evidence>
<dbReference type="Pfam" id="PF01447">
    <property type="entry name" value="Peptidase_M4"/>
    <property type="match status" value="1"/>
</dbReference>
<comment type="similarity">
    <text evidence="1">Belongs to the peptidase M4 family.</text>
</comment>
<dbReference type="InterPro" id="IPR023612">
    <property type="entry name" value="Peptidase_M4"/>
</dbReference>
<keyword evidence="5" id="KW-0378">Hydrolase</keyword>
<evidence type="ECO:0008006" key="15">
    <source>
        <dbReference type="Google" id="ProtNLM"/>
    </source>
</evidence>
<dbReference type="InterPro" id="IPR013856">
    <property type="entry name" value="Peptidase_M4_domain"/>
</dbReference>
<dbReference type="InterPro" id="IPR011096">
    <property type="entry name" value="FTP_domain"/>
</dbReference>
<feature type="active site" evidence="8">
    <location>
        <position position="399"/>
    </location>
</feature>
<feature type="domain" description="Peptidase M4" evidence="9">
    <location>
        <begin position="262"/>
        <end position="406"/>
    </location>
</feature>
<name>A0A2T2YLK9_9BACT</name>
<dbReference type="RefSeq" id="WP_106932580.1">
    <property type="nucleotide sequence ID" value="NZ_PYFT01000001.1"/>
</dbReference>
<keyword evidence="6" id="KW-0862">Zinc</keyword>
<dbReference type="AlphaFoldDB" id="A0A2T2YLK9"/>
<dbReference type="Pfam" id="PF18962">
    <property type="entry name" value="Por_Secre_tail"/>
    <property type="match status" value="1"/>
</dbReference>
<feature type="active site" description="Proton donor" evidence="8">
    <location>
        <position position="487"/>
    </location>
</feature>
<evidence type="ECO:0000256" key="2">
    <source>
        <dbReference type="ARBA" id="ARBA00022670"/>
    </source>
</evidence>
<evidence type="ECO:0000256" key="3">
    <source>
        <dbReference type="ARBA" id="ARBA00022723"/>
    </source>
</evidence>
<dbReference type="GO" id="GO:0046872">
    <property type="term" value="F:metal ion binding"/>
    <property type="evidence" value="ECO:0007669"/>
    <property type="project" value="UniProtKB-KW"/>
</dbReference>
<feature type="domain" description="Peptidase M4 C-terminal" evidence="10">
    <location>
        <begin position="409"/>
        <end position="576"/>
    </location>
</feature>
<evidence type="ECO:0000259" key="12">
    <source>
        <dbReference type="Pfam" id="PF18962"/>
    </source>
</evidence>
<dbReference type="OrthoDB" id="291295at2"/>
<dbReference type="InterPro" id="IPR050728">
    <property type="entry name" value="Zinc_Metalloprotease_M4"/>
</dbReference>
<evidence type="ECO:0000256" key="4">
    <source>
        <dbReference type="ARBA" id="ARBA00022729"/>
    </source>
</evidence>
<dbReference type="InterPro" id="IPR001570">
    <property type="entry name" value="Peptidase_M4_C_domain"/>
</dbReference>
<comment type="caution">
    <text evidence="13">The sequence shown here is derived from an EMBL/GenBank/DDBJ whole genome shotgun (WGS) entry which is preliminary data.</text>
</comment>
<evidence type="ECO:0000259" key="9">
    <source>
        <dbReference type="Pfam" id="PF01447"/>
    </source>
</evidence>
<keyword evidence="2" id="KW-0645">Protease</keyword>
<protein>
    <recommendedName>
        <fullName evidence="15">Peptidase M4</fullName>
    </recommendedName>
</protein>
<sequence>MKMYKLIPCPGHESSRKWWHFLFKSYPHPLAWVYASKTKFFVLLVLSVVALISPAMAQIGDINQSALAPLLQPSSRYTFLKFRQGVQLAPQELFKSYATVFGLTENDVMTLQKSDSDKLGFTHYRFQQVYKQIPVEGGEFIVHQKGGELTTANGRIVPKLNAETGNYIPADAALNYALRYINAKRYKWQLDRRLYPKPILVFTPVNVENGKNFNLAATNYRLAYKMDIYAAVPISHNRVYVDAYSGEIIRSMSLIQNCTNATAATLYNGNQTIQTELTAMGNYRLFDNCRSDGACGDVGGTIRTRSVLSGDLTNGTTNWTGVGASAHWAIEKTYDYYNCTFGRQSYDGANAVINAFINDNAFGRDNAFWDPGTNDMHFGDGGGGATTGAIVSLDVVGHELTHGFTQYTAGLVYSNESGALNESYSDIFGTAVEYYGQGGTGDYDIAEDMWIPGGKLRSMSNPNDKNQPDTYLGTNWYTGVLDNGGVHTNSGVQNFWFYLLSEGGTGTNDIGDSYNVTGIGRDNALAISYQALTYYMNSMDQYIDSRYATIQAAEDLFGACSPESYQVANAWYAVGVGGPVGDLWSKDRPDDTGDEPNNISSFMWGSEDIWVRRQNDGLTNQVHQNPEYRDPALGVPNYVYVRVRNRSCTSPGSGNVNLYWAKASTGLSWPSPWTGAVIGGLQMGNPIATLPTGSIAASGETILEFAWYPPNPADYSGAFGLDFSHFCLLSRIETSATAPYGMTFPENADLNLNVKKNNNIAWKNITVVDEAAGGGLTAAVAIGNYLEQERLRTKLVFSIPKEEKSPFTDIGVVRVALGDKLYKKWLEGDRVGEGIKVNNRGEIYLSQPTAWIGNIILSPQEVYGIKLLFDVKEKPLQDSIFRFDVTQYRTEGQRDSLVGGERFEINTNALLRRGKYQKQVSRQQASSQKAPEPVVNLPLKNEISTKAFPNPTSASATIQFYLPKAGNVELSIYNAIGNKVTTLVNGQQDAGYHEVLFQTDKLPKGIYFYRLHALGTNLVKRILLTK</sequence>
<evidence type="ECO:0000313" key="14">
    <source>
        <dbReference type="Proteomes" id="UP000240357"/>
    </source>
</evidence>
<dbReference type="PANTHER" id="PTHR33794">
    <property type="entry name" value="BACILLOLYSIN"/>
    <property type="match status" value="1"/>
</dbReference>
<gene>
    <name evidence="13" type="ORF">AHMF7605_24330</name>
</gene>
<dbReference type="Gene3D" id="2.60.40.4070">
    <property type="match status" value="1"/>
</dbReference>
<dbReference type="Pfam" id="PF02868">
    <property type="entry name" value="Peptidase_M4_C"/>
    <property type="match status" value="1"/>
</dbReference>
<organism evidence="13 14">
    <name type="scientific">Adhaeribacter arboris</name>
    <dbReference type="NCBI Taxonomy" id="2072846"/>
    <lineage>
        <taxon>Bacteria</taxon>
        <taxon>Pseudomonadati</taxon>
        <taxon>Bacteroidota</taxon>
        <taxon>Cytophagia</taxon>
        <taxon>Cytophagales</taxon>
        <taxon>Hymenobacteraceae</taxon>
        <taxon>Adhaeribacter</taxon>
    </lineage>
</organism>
<evidence type="ECO:0000256" key="7">
    <source>
        <dbReference type="ARBA" id="ARBA00023049"/>
    </source>
</evidence>
<dbReference type="InterPro" id="IPR027268">
    <property type="entry name" value="Peptidase_M4/M1_CTD_sf"/>
</dbReference>
<evidence type="ECO:0000256" key="8">
    <source>
        <dbReference type="PIRSR" id="PIRSR623612-1"/>
    </source>
</evidence>
<accession>A0A2T2YLK9</accession>
<evidence type="ECO:0000256" key="5">
    <source>
        <dbReference type="ARBA" id="ARBA00022801"/>
    </source>
</evidence>